<dbReference type="Proteomes" id="UP000253918">
    <property type="component" value="Unassembled WGS sequence"/>
</dbReference>
<dbReference type="EMBL" id="QQNB01000002">
    <property type="protein sequence ID" value="RDE06026.1"/>
    <property type="molecule type" value="Genomic_DNA"/>
</dbReference>
<dbReference type="Gene3D" id="3.30.70.1280">
    <property type="entry name" value="SP0830-like domains"/>
    <property type="match status" value="1"/>
</dbReference>
<dbReference type="AlphaFoldDB" id="A0A369VUH4"/>
<comment type="caution">
    <text evidence="1">The sequence shown here is derived from an EMBL/GenBank/DDBJ whole genome shotgun (WGS) entry which is preliminary data.</text>
</comment>
<gene>
    <name evidence="1" type="ORF">DVW87_12710</name>
</gene>
<evidence type="ECO:0000313" key="2">
    <source>
        <dbReference type="Proteomes" id="UP000253918"/>
    </source>
</evidence>
<dbReference type="PIRSF" id="PIRSF008502">
    <property type="entry name" value="UCP008502"/>
    <property type="match status" value="1"/>
</dbReference>
<accession>A0A369VUH4</accession>
<keyword evidence="2" id="KW-1185">Reference proteome</keyword>
<dbReference type="PANTHER" id="PTHR36439:SF1">
    <property type="entry name" value="DUF1697 DOMAIN-CONTAINING PROTEIN"/>
    <property type="match status" value="1"/>
</dbReference>
<proteinExistence type="predicted"/>
<sequence length="180" mass="19889">MMRWAALLRAVNVGGTGRLPMAELKALVEAEGFGNVRTLLASGNVVFEADEIDPAALAAQLEEATRRRGLTTDYLLRTAADLHREMAANPFPVAAAERPERLLLTFLREPLGQEAFARLQATHDGPEALHATDRVLYVDYLDRETMRASRPPQAMRNARFPAVATARNWNTVTKLRALLA</sequence>
<dbReference type="InterPro" id="IPR012545">
    <property type="entry name" value="DUF1697"/>
</dbReference>
<dbReference type="SUPFAM" id="SSF160379">
    <property type="entry name" value="SP0830-like"/>
    <property type="match status" value="1"/>
</dbReference>
<dbReference type="PANTHER" id="PTHR36439">
    <property type="entry name" value="BLL4334 PROTEIN"/>
    <property type="match status" value="1"/>
</dbReference>
<evidence type="ECO:0000313" key="1">
    <source>
        <dbReference type="EMBL" id="RDE06026.1"/>
    </source>
</evidence>
<reference evidence="1 2" key="1">
    <citation type="submission" date="2018-07" db="EMBL/GenBank/DDBJ databases">
        <title>a novel species of Sphingomonas isolated from the rhizosphere soil of Araceae plant.</title>
        <authorList>
            <person name="Zhiyong W."/>
            <person name="Qinglan Z."/>
            <person name="Zhiwei F."/>
            <person name="Ding X."/>
            <person name="Gejiao W."/>
            <person name="Shixue Z."/>
        </authorList>
    </citation>
    <scope>NUCLEOTIDE SEQUENCE [LARGE SCALE GENOMIC DNA]</scope>
    <source>
        <strain evidence="1 2">WZY 27</strain>
    </source>
</reference>
<organism evidence="1 2">
    <name type="scientific">Sphingomonas aracearum</name>
    <dbReference type="NCBI Taxonomy" id="2283317"/>
    <lineage>
        <taxon>Bacteria</taxon>
        <taxon>Pseudomonadati</taxon>
        <taxon>Pseudomonadota</taxon>
        <taxon>Alphaproteobacteria</taxon>
        <taxon>Sphingomonadales</taxon>
        <taxon>Sphingomonadaceae</taxon>
        <taxon>Sphingomonas</taxon>
    </lineage>
</organism>
<dbReference type="Pfam" id="PF08002">
    <property type="entry name" value="DUF1697"/>
    <property type="match status" value="1"/>
</dbReference>
<protein>
    <submittedName>
        <fullName evidence="1">DUF1697 domain-containing protein</fullName>
    </submittedName>
</protein>
<name>A0A369VUH4_9SPHN</name>